<evidence type="ECO:0000313" key="3">
    <source>
        <dbReference type="EMBL" id="ETI70161.1"/>
    </source>
</evidence>
<name>A0AB94ISV2_9BACI</name>
<keyword evidence="4" id="KW-1185">Reference proteome</keyword>
<feature type="chain" id="PRO_5044496395" evidence="2">
    <location>
        <begin position="22"/>
        <end position="443"/>
    </location>
</feature>
<dbReference type="CDD" id="cd14748">
    <property type="entry name" value="PBP2_UgpB"/>
    <property type="match status" value="1"/>
</dbReference>
<dbReference type="Pfam" id="PF13416">
    <property type="entry name" value="SBP_bac_8"/>
    <property type="match status" value="1"/>
</dbReference>
<evidence type="ECO:0000256" key="2">
    <source>
        <dbReference type="SAM" id="SignalP"/>
    </source>
</evidence>
<feature type="region of interest" description="Disordered" evidence="1">
    <location>
        <begin position="23"/>
        <end position="43"/>
    </location>
</feature>
<evidence type="ECO:0000256" key="1">
    <source>
        <dbReference type="SAM" id="MobiDB-lite"/>
    </source>
</evidence>
<reference evidence="3 4" key="1">
    <citation type="journal article" date="2014" name="Environ. Microbiol.">
        <title>The nitrate-ammonifying and nosZ-carrying bacterium Bacillus vireti is a potent source and sink for nitric and nitrous oxide under high nitrate conditions.</title>
        <authorList>
            <person name="Mania D."/>
            <person name="Heylen K."/>
            <person name="van Spanning R.J."/>
            <person name="Frostegard A."/>
        </authorList>
    </citation>
    <scope>NUCLEOTIDE SEQUENCE [LARGE SCALE GENOMIC DNA]</scope>
    <source>
        <strain evidence="3 4">LMG 21834</strain>
    </source>
</reference>
<organism evidence="3 4">
    <name type="scientific">Neobacillus vireti LMG 21834</name>
    <dbReference type="NCBI Taxonomy" id="1131730"/>
    <lineage>
        <taxon>Bacteria</taxon>
        <taxon>Bacillati</taxon>
        <taxon>Bacillota</taxon>
        <taxon>Bacilli</taxon>
        <taxon>Bacillales</taxon>
        <taxon>Bacillaceae</taxon>
        <taxon>Neobacillus</taxon>
    </lineage>
</organism>
<dbReference type="AlphaFoldDB" id="A0AB94ISV2"/>
<dbReference type="Gene3D" id="3.40.190.10">
    <property type="entry name" value="Periplasmic binding protein-like II"/>
    <property type="match status" value="1"/>
</dbReference>
<keyword evidence="2" id="KW-0732">Signal</keyword>
<dbReference type="RefSeq" id="WP_024026958.1">
    <property type="nucleotide sequence ID" value="NZ_ALAN01000026.1"/>
</dbReference>
<proteinExistence type="predicted"/>
<gene>
    <name evidence="3" type="ORF">BAVI_03709</name>
</gene>
<protein>
    <submittedName>
        <fullName evidence="3">Family 1 extracellular solute-binding protein</fullName>
    </submittedName>
</protein>
<dbReference type="PANTHER" id="PTHR43649:SF12">
    <property type="entry name" value="DIACETYLCHITOBIOSE BINDING PROTEIN DASA"/>
    <property type="match status" value="1"/>
</dbReference>
<accession>A0AB94ISV2</accession>
<evidence type="ECO:0000313" key="4">
    <source>
        <dbReference type="Proteomes" id="UP000018877"/>
    </source>
</evidence>
<dbReference type="SUPFAM" id="SSF53850">
    <property type="entry name" value="Periplasmic binding protein-like II"/>
    <property type="match status" value="1"/>
</dbReference>
<dbReference type="EMBL" id="ALAN01000026">
    <property type="protein sequence ID" value="ETI70161.1"/>
    <property type="molecule type" value="Genomic_DNA"/>
</dbReference>
<dbReference type="Proteomes" id="UP000018877">
    <property type="component" value="Unassembled WGS sequence"/>
</dbReference>
<dbReference type="PROSITE" id="PS51257">
    <property type="entry name" value="PROKAR_LIPOPROTEIN"/>
    <property type="match status" value="1"/>
</dbReference>
<feature type="signal peptide" evidence="2">
    <location>
        <begin position="1"/>
        <end position="21"/>
    </location>
</feature>
<comment type="caution">
    <text evidence="3">The sequence shown here is derived from an EMBL/GenBank/DDBJ whole genome shotgun (WGS) entry which is preliminary data.</text>
</comment>
<dbReference type="InterPro" id="IPR050490">
    <property type="entry name" value="Bact_solute-bd_prot1"/>
</dbReference>
<dbReference type="PANTHER" id="PTHR43649">
    <property type="entry name" value="ARABINOSE-BINDING PROTEIN-RELATED"/>
    <property type="match status" value="1"/>
</dbReference>
<sequence length="443" mass="48716">MKKKLVGFVFMLVLALGTVLAGCSQPKESSSDNPKQEGKNGEKTVTNINFWGGWTGPDGDVMRTLVEQFNQENADIKVNLETLQWTPLFEKLITQTKVGNPPALMAMHPQDIAQFASLGVLDPDAAKGAGVEKDQFNANAWDGTFYDGKQYAIPLDMHMHALYLNNEMYEKAGLDPANPPKTGEELIDYATKLTIDANGKHPNETGFDINNVKQWGLGMPNNHHGFYLWFALLNQQNEKLLDDSGKKTAFKDDAGEKAWKWLGELVYKHHVVPAGQKAPMDDFKSGLTAMVIDGPWQLPGLEGQDALKWSTAAFPRIFATDAVWGSAHVLTFPKVKDAKEREAAVKLAKWIAEHSEAWAKSGNIPSNLTAQKGLDDLPGRKAFIEMMPYTKVLPNIPKTAQAFSASSPSPIMNASQGILLENKDPSAITKEMRDGLEAIISQP</sequence>
<dbReference type="InterPro" id="IPR006059">
    <property type="entry name" value="SBP"/>
</dbReference>